<reference evidence="3" key="2">
    <citation type="submission" date="2025-08" db="UniProtKB">
        <authorList>
            <consortium name="RefSeq"/>
        </authorList>
    </citation>
    <scope>IDENTIFICATION</scope>
    <source>
        <tissue evidence="3">Tongue muscle</tissue>
    </source>
</reference>
<evidence type="ECO:0000313" key="3">
    <source>
        <dbReference type="RefSeq" id="XP_020731351.2"/>
    </source>
</evidence>
<gene>
    <name evidence="3" type="primary">LOC110126184</name>
</gene>
<evidence type="ECO:0000313" key="2">
    <source>
        <dbReference type="Proteomes" id="UP001652640"/>
    </source>
</evidence>
<name>A0A6J0W203_ODOVR</name>
<keyword evidence="2" id="KW-1185">Reference proteome</keyword>
<dbReference type="GeneID" id="110126184"/>
<reference evidence="2" key="1">
    <citation type="journal article" date="2022" name="J. Hered.">
        <title>A De Novo Chromosome-Level Genome Assembly of the White-Tailed Deer, Odocoileus Virginianus.</title>
        <authorList>
            <person name="London E.W."/>
            <person name="Roca A.L."/>
            <person name="Novakofski J.E."/>
            <person name="Mateus-Pinilla N.E."/>
        </authorList>
    </citation>
    <scope>NUCLEOTIDE SEQUENCE [LARGE SCALE GENOMIC DNA]</scope>
</reference>
<dbReference type="KEGG" id="ovr:110126184"/>
<proteinExistence type="predicted"/>
<dbReference type="AlphaFoldDB" id="A0A6J0W203"/>
<feature type="compositionally biased region" description="Basic and acidic residues" evidence="1">
    <location>
        <begin position="60"/>
        <end position="90"/>
    </location>
</feature>
<feature type="compositionally biased region" description="Basic and acidic residues" evidence="1">
    <location>
        <begin position="33"/>
        <end position="42"/>
    </location>
</feature>
<accession>A0A6J0W203</accession>
<evidence type="ECO:0000256" key="1">
    <source>
        <dbReference type="SAM" id="MobiDB-lite"/>
    </source>
</evidence>
<dbReference type="InParanoid" id="A0A6J0W203"/>
<feature type="compositionally biased region" description="Basic and acidic residues" evidence="1">
    <location>
        <begin position="231"/>
        <end position="245"/>
    </location>
</feature>
<dbReference type="Proteomes" id="UP001652640">
    <property type="component" value="Chromosome 17"/>
</dbReference>
<dbReference type="OrthoDB" id="9838234at2759"/>
<organism evidence="2 3">
    <name type="scientific">Odocoileus virginianus</name>
    <name type="common">White-tailed deer</name>
    <dbReference type="NCBI Taxonomy" id="9874"/>
    <lineage>
        <taxon>Eukaryota</taxon>
        <taxon>Metazoa</taxon>
        <taxon>Chordata</taxon>
        <taxon>Craniata</taxon>
        <taxon>Vertebrata</taxon>
        <taxon>Euteleostomi</taxon>
        <taxon>Mammalia</taxon>
        <taxon>Eutheria</taxon>
        <taxon>Laurasiatheria</taxon>
        <taxon>Artiodactyla</taxon>
        <taxon>Ruminantia</taxon>
        <taxon>Pecora</taxon>
        <taxon>Cervidae</taxon>
        <taxon>Odocoileinae</taxon>
        <taxon>Odocoileus</taxon>
    </lineage>
</organism>
<sequence length="266" mass="30003">MSRFSNWKACQVSRSLMPFDNIRAPRERRKEKKKEALFEEQPRPLGQRLPKGEGAQIAGDKTRDAGADKAVEDGTPLGKRDSRKDARGTDWKLPVPLGPVYPPLVSSLSSMKALGRSWELSPPTTNRFRIHDVHTARLPQQGPFQNFMDLKAEKRLAGRKERRSRFGDINTHKCYQFGQIFCPFQALATTEMRRLVFPRELPMSPHMRRLGISCPAAGSLQDVPLPSAERGLGKDANSNERERPSSHVKTPLFPPIVKAAKSNDRK</sequence>
<dbReference type="RefSeq" id="XP_020731351.2">
    <property type="nucleotide sequence ID" value="XM_020875692.2"/>
</dbReference>
<protein>
    <submittedName>
        <fullName evidence="3">Uncharacterized protein isoform X1</fullName>
    </submittedName>
</protein>
<feature type="region of interest" description="Disordered" evidence="1">
    <location>
        <begin position="18"/>
        <end position="90"/>
    </location>
</feature>
<feature type="region of interest" description="Disordered" evidence="1">
    <location>
        <begin position="223"/>
        <end position="266"/>
    </location>
</feature>